<dbReference type="Proteomes" id="UP000799423">
    <property type="component" value="Unassembled WGS sequence"/>
</dbReference>
<evidence type="ECO:0000313" key="3">
    <source>
        <dbReference type="EMBL" id="KAF2851546.1"/>
    </source>
</evidence>
<reference evidence="3" key="1">
    <citation type="submission" date="2020-01" db="EMBL/GenBank/DDBJ databases">
        <authorList>
            <consortium name="DOE Joint Genome Institute"/>
            <person name="Haridas S."/>
            <person name="Albert R."/>
            <person name="Binder M."/>
            <person name="Bloem J."/>
            <person name="Labutti K."/>
            <person name="Salamov A."/>
            <person name="Andreopoulos B."/>
            <person name="Baker S.E."/>
            <person name="Barry K."/>
            <person name="Bills G."/>
            <person name="Bluhm B.H."/>
            <person name="Cannon C."/>
            <person name="Castanera R."/>
            <person name="Culley D.E."/>
            <person name="Daum C."/>
            <person name="Ezra D."/>
            <person name="Gonzalez J.B."/>
            <person name="Henrissat B."/>
            <person name="Kuo A."/>
            <person name="Liang C."/>
            <person name="Lipzen A."/>
            <person name="Lutzoni F."/>
            <person name="Magnuson J."/>
            <person name="Mondo S."/>
            <person name="Nolan M."/>
            <person name="Ohm R."/>
            <person name="Pangilinan J."/>
            <person name="Park H.-J."/>
            <person name="Ramirez L."/>
            <person name="Alfaro M."/>
            <person name="Sun H."/>
            <person name="Tritt A."/>
            <person name="Yoshinaga Y."/>
            <person name="Zwiers L.-H."/>
            <person name="Turgeon B.G."/>
            <person name="Goodwin S.B."/>
            <person name="Spatafora J.W."/>
            <person name="Crous P.W."/>
            <person name="Grigoriev I.V."/>
        </authorList>
    </citation>
    <scope>NUCLEOTIDE SEQUENCE</scope>
    <source>
        <strain evidence="3">IPT5</strain>
    </source>
</reference>
<dbReference type="OrthoDB" id="1028014at2759"/>
<dbReference type="PANTHER" id="PTHR47332:SF6">
    <property type="entry name" value="SET DOMAIN-CONTAINING PROTEIN"/>
    <property type="match status" value="1"/>
</dbReference>
<dbReference type="AlphaFoldDB" id="A0A6A7B7L6"/>
<dbReference type="Gene3D" id="2.170.270.10">
    <property type="entry name" value="SET domain"/>
    <property type="match status" value="1"/>
</dbReference>
<evidence type="ECO:0000313" key="4">
    <source>
        <dbReference type="Proteomes" id="UP000799423"/>
    </source>
</evidence>
<feature type="domain" description="SET" evidence="2">
    <location>
        <begin position="134"/>
        <end position="285"/>
    </location>
</feature>
<feature type="signal peptide" evidence="1">
    <location>
        <begin position="1"/>
        <end position="25"/>
    </location>
</feature>
<dbReference type="PANTHER" id="PTHR47332">
    <property type="entry name" value="SET DOMAIN-CONTAINING PROTEIN 5"/>
    <property type="match status" value="1"/>
</dbReference>
<dbReference type="PROSITE" id="PS50280">
    <property type="entry name" value="SET"/>
    <property type="match status" value="1"/>
</dbReference>
<dbReference type="SMART" id="SM00317">
    <property type="entry name" value="SET"/>
    <property type="match status" value="1"/>
</dbReference>
<gene>
    <name evidence="3" type="ORF">T440DRAFT_66720</name>
</gene>
<name>A0A6A7B7L6_9PLEO</name>
<keyword evidence="1" id="KW-0732">Signal</keyword>
<dbReference type="SUPFAM" id="SSF82199">
    <property type="entry name" value="SET domain"/>
    <property type="match status" value="1"/>
</dbReference>
<dbReference type="InterPro" id="IPR053185">
    <property type="entry name" value="SET_domain_protein"/>
</dbReference>
<keyword evidence="4" id="KW-1185">Reference proteome</keyword>
<feature type="chain" id="PRO_5025560115" evidence="1">
    <location>
        <begin position="26"/>
        <end position="451"/>
    </location>
</feature>
<dbReference type="CDD" id="cd20071">
    <property type="entry name" value="SET_SMYD"/>
    <property type="match status" value="1"/>
</dbReference>
<sequence>MLAIVCPERRRWFALFAVLVSQTKAEIFYTATSPAIQDGFLSTPSTVCSIAQDGYTTNTFPWTQTPTCVNVTLPDAQDTGLAIYEVFCAYTNRDFNGGRGIGFVVAPRVAASFTNEAFDAAVGGLEGQIGEEMGMWEVKETRDKGKGLFAKENVAAVFAGETLIVQTPVLLVSKDLLATTMESEKEYVLNAVVENLPLATQKTVRALDSSTGPLMQNVVQNNGVTIKWPWVDEVPQLLAVVPEAARINHACRPNALWRFDDYTMSLEVFALKDMTPGEEITLSYGFESRSSGRRMKSIQANLGFTCRCSLCSSDSDTIEASNDRLSEIKALKSVLPKEEKDTPQLLGLLPSLISQLEQEDLHTDLPMYEEILAYTWSSFGIEHRAKYWAGRARKHWAVVAGKDSWEQRRCGDLENNVKGHSTWMTWEGDPWEDVGKGHPWEGEEGNLHNHS</sequence>
<accession>A0A6A7B7L6</accession>
<evidence type="ECO:0000259" key="2">
    <source>
        <dbReference type="PROSITE" id="PS50280"/>
    </source>
</evidence>
<dbReference type="Pfam" id="PF00856">
    <property type="entry name" value="SET"/>
    <property type="match status" value="1"/>
</dbReference>
<dbReference type="InterPro" id="IPR046341">
    <property type="entry name" value="SET_dom_sf"/>
</dbReference>
<dbReference type="EMBL" id="MU006302">
    <property type="protein sequence ID" value="KAF2851546.1"/>
    <property type="molecule type" value="Genomic_DNA"/>
</dbReference>
<protein>
    <submittedName>
        <fullName evidence="3">SET domain-containing protein</fullName>
    </submittedName>
</protein>
<dbReference type="InterPro" id="IPR001214">
    <property type="entry name" value="SET_dom"/>
</dbReference>
<proteinExistence type="predicted"/>
<organism evidence="3 4">
    <name type="scientific">Plenodomus tracheiphilus IPT5</name>
    <dbReference type="NCBI Taxonomy" id="1408161"/>
    <lineage>
        <taxon>Eukaryota</taxon>
        <taxon>Fungi</taxon>
        <taxon>Dikarya</taxon>
        <taxon>Ascomycota</taxon>
        <taxon>Pezizomycotina</taxon>
        <taxon>Dothideomycetes</taxon>
        <taxon>Pleosporomycetidae</taxon>
        <taxon>Pleosporales</taxon>
        <taxon>Pleosporineae</taxon>
        <taxon>Leptosphaeriaceae</taxon>
        <taxon>Plenodomus</taxon>
    </lineage>
</organism>
<evidence type="ECO:0000256" key="1">
    <source>
        <dbReference type="SAM" id="SignalP"/>
    </source>
</evidence>